<proteinExistence type="predicted"/>
<accession>A0ABN6S485</accession>
<gene>
    <name evidence="2" type="ORF">SYK_15170</name>
</gene>
<sequence length="128" mass="14348">MTFRKIICIAAAFMLAATTLFGACTNYTRERGVENTWRSIDLSQIVPGTTTQMEIVKQLGPPSQIIDLKAGPAFYYLAEQTQGGGVILILFNHMDEKITYDRAVFFFDTQGVLLDYSLSKESISHEKK</sequence>
<organism evidence="2 3">
    <name type="scientific">Pseudodesulfovibrio nedwellii</name>
    <dbReference type="NCBI Taxonomy" id="2973072"/>
    <lineage>
        <taxon>Bacteria</taxon>
        <taxon>Pseudomonadati</taxon>
        <taxon>Thermodesulfobacteriota</taxon>
        <taxon>Desulfovibrionia</taxon>
        <taxon>Desulfovibrionales</taxon>
        <taxon>Desulfovibrionaceae</taxon>
    </lineage>
</organism>
<evidence type="ECO:0008006" key="4">
    <source>
        <dbReference type="Google" id="ProtNLM"/>
    </source>
</evidence>
<keyword evidence="3" id="KW-1185">Reference proteome</keyword>
<feature type="signal peptide" evidence="1">
    <location>
        <begin position="1"/>
        <end position="22"/>
    </location>
</feature>
<dbReference type="EMBL" id="AP026709">
    <property type="protein sequence ID" value="BDQ37157.1"/>
    <property type="molecule type" value="Genomic_DNA"/>
</dbReference>
<name>A0ABN6S485_9BACT</name>
<evidence type="ECO:0000313" key="3">
    <source>
        <dbReference type="Proteomes" id="UP001317742"/>
    </source>
</evidence>
<dbReference type="RefSeq" id="WP_281763016.1">
    <property type="nucleotide sequence ID" value="NZ_AP026709.1"/>
</dbReference>
<keyword evidence="1" id="KW-0732">Signal</keyword>
<evidence type="ECO:0000256" key="1">
    <source>
        <dbReference type="SAM" id="SignalP"/>
    </source>
</evidence>
<protein>
    <recommendedName>
        <fullName evidence="4">Lipoprotein SmpA/OmlA domain-containing protein</fullName>
    </recommendedName>
</protein>
<dbReference type="PROSITE" id="PS51257">
    <property type="entry name" value="PROKAR_LIPOPROTEIN"/>
    <property type="match status" value="1"/>
</dbReference>
<dbReference type="Proteomes" id="UP001317742">
    <property type="component" value="Chromosome"/>
</dbReference>
<feature type="chain" id="PRO_5045356151" description="Lipoprotein SmpA/OmlA domain-containing protein" evidence="1">
    <location>
        <begin position="23"/>
        <end position="128"/>
    </location>
</feature>
<reference evidence="2 3" key="1">
    <citation type="submission" date="2022-08" db="EMBL/GenBank/DDBJ databases">
        <title>Genome Sequence of the sulphate-reducing bacterium, Pseudodesulfovibrio sp. SYK.</title>
        <authorList>
            <person name="Kondo R."/>
            <person name="Kataoka T."/>
        </authorList>
    </citation>
    <scope>NUCLEOTIDE SEQUENCE [LARGE SCALE GENOMIC DNA]</scope>
    <source>
        <strain evidence="2 3">SYK</strain>
    </source>
</reference>
<evidence type="ECO:0000313" key="2">
    <source>
        <dbReference type="EMBL" id="BDQ37157.1"/>
    </source>
</evidence>